<comment type="pathway">
    <text evidence="1">Lipid metabolism; fatty acid biosynthesis.</text>
</comment>
<dbReference type="GO" id="GO:0006633">
    <property type="term" value="P:fatty acid biosynthetic process"/>
    <property type="evidence" value="ECO:0007669"/>
    <property type="project" value="UniProtKB-UniPathway"/>
</dbReference>
<dbReference type="InterPro" id="IPR014031">
    <property type="entry name" value="Ketoacyl_synth_C"/>
</dbReference>
<feature type="domain" description="Ketosynthase family 3 (KS3)" evidence="5">
    <location>
        <begin position="1"/>
        <end position="393"/>
    </location>
</feature>
<sequence length="393" mass="41234">MNLKIGSITSASAAGIGNQALLASLQSGQTGLVKRPFGESAPLSTYIGVVDELEDLVLPTELTAYDCRNNRLAYLAMQQDGFIDAARDLVARHGGRRVGVFIGTSTSGIQQTELAYRQMVAAQGEHLPRWYNYDLTHNNNSAPKLVAEVTGATGMCHAVSTACSSSAKVFANAWRAIKAGFCDAAIVGGVDTLCLTTLFGFNSLQLISDDICRPCDRDRTGISIGEAAGFAIVEPGDGGVMTLQGFGESSDAYHMSSPHPDGLGAYDSMAGALAMAGLTPDDIDYVNLHGTGTKANDLAESRAVCRLFEQSLPCSSTKGWTGHTLGAAGILEAAVSALVLNHGLLPVSLNTRELDEHIKADVILGENKNVEVRRVLSNSFGFGGSNCSLVMGV</sequence>
<reference evidence="6 7" key="1">
    <citation type="journal article" date="2009" name="PLoS ONE">
        <title>The complete genome of Teredinibacter turnerae T7901: an intracellular endosymbiont of marine wood-boring bivalves (shipworms).</title>
        <authorList>
            <person name="Yang J.C."/>
            <person name="Madupu R."/>
            <person name="Durkin A.S."/>
            <person name="Ekborg N.A."/>
            <person name="Pedamallu C.S."/>
            <person name="Hostetler J.B."/>
            <person name="Radune D."/>
            <person name="Toms B.S."/>
            <person name="Henrissat B."/>
            <person name="Coutinho P.M."/>
            <person name="Schwarz S."/>
            <person name="Field L."/>
            <person name="Trindade-Silva A.E."/>
            <person name="Soares C.A.G."/>
            <person name="Elshahawi S."/>
            <person name="Hanora A."/>
            <person name="Schmidt E.W."/>
            <person name="Haygood M.G."/>
            <person name="Posfai J."/>
            <person name="Benner J."/>
            <person name="Madinger C."/>
            <person name="Nove J."/>
            <person name="Anton B."/>
            <person name="Chaudhary K."/>
            <person name="Foster J."/>
            <person name="Holman A."/>
            <person name="Kumar S."/>
            <person name="Lessard P.A."/>
            <person name="Luyten Y.A."/>
            <person name="Slatko B."/>
            <person name="Wood N."/>
            <person name="Wu B."/>
            <person name="Teplitski M."/>
            <person name="Mougous J.D."/>
            <person name="Ward N."/>
            <person name="Eisen J.A."/>
            <person name="Badger J.H."/>
            <person name="Distel D.L."/>
        </authorList>
    </citation>
    <scope>NUCLEOTIDE SEQUENCE [LARGE SCALE GENOMIC DNA]</scope>
    <source>
        <strain evidence="7">ATCC 39867 / T7901</strain>
    </source>
</reference>
<proteinExistence type="inferred from homology"/>
<keyword evidence="7" id="KW-1185">Reference proteome</keyword>
<gene>
    <name evidence="6" type="ordered locus">TERTU_3272</name>
</gene>
<protein>
    <submittedName>
        <fullName evidence="6">3-oxoacyl-[acyl-carrier-protein] synthase</fullName>
    </submittedName>
</protein>
<dbReference type="PROSITE" id="PS00606">
    <property type="entry name" value="KS3_1"/>
    <property type="match status" value="1"/>
</dbReference>
<dbReference type="PANTHER" id="PTHR11712:SF320">
    <property type="entry name" value="BETA-KETOACYL SYNTHASE"/>
    <property type="match status" value="1"/>
</dbReference>
<dbReference type="Pfam" id="PF02801">
    <property type="entry name" value="Ketoacyl-synt_C"/>
    <property type="match status" value="1"/>
</dbReference>
<evidence type="ECO:0000256" key="4">
    <source>
        <dbReference type="RuleBase" id="RU003694"/>
    </source>
</evidence>
<evidence type="ECO:0000256" key="3">
    <source>
        <dbReference type="ARBA" id="ARBA00022679"/>
    </source>
</evidence>
<dbReference type="Gene3D" id="3.40.47.10">
    <property type="match status" value="1"/>
</dbReference>
<dbReference type="PANTHER" id="PTHR11712">
    <property type="entry name" value="POLYKETIDE SYNTHASE-RELATED"/>
    <property type="match status" value="1"/>
</dbReference>
<dbReference type="KEGG" id="ttu:TERTU_3272"/>
<dbReference type="CDD" id="cd00834">
    <property type="entry name" value="KAS_I_II"/>
    <property type="match status" value="1"/>
</dbReference>
<dbReference type="NCBIfam" id="NF006618">
    <property type="entry name" value="PRK09185.1"/>
    <property type="match status" value="1"/>
</dbReference>
<comment type="similarity">
    <text evidence="2 4">Belongs to the thiolase-like superfamily. Beta-ketoacyl-ACP synthases family.</text>
</comment>
<evidence type="ECO:0000259" key="5">
    <source>
        <dbReference type="PROSITE" id="PS52004"/>
    </source>
</evidence>
<dbReference type="InterPro" id="IPR016039">
    <property type="entry name" value="Thiolase-like"/>
</dbReference>
<organism evidence="6 7">
    <name type="scientific">Teredinibacter turnerae (strain ATCC 39867 / T7901)</name>
    <dbReference type="NCBI Taxonomy" id="377629"/>
    <lineage>
        <taxon>Bacteria</taxon>
        <taxon>Pseudomonadati</taxon>
        <taxon>Pseudomonadota</taxon>
        <taxon>Gammaproteobacteria</taxon>
        <taxon>Cellvibrionales</taxon>
        <taxon>Cellvibrionaceae</taxon>
        <taxon>Teredinibacter</taxon>
    </lineage>
</organism>
<evidence type="ECO:0000313" key="6">
    <source>
        <dbReference type="EMBL" id="ACR13516.1"/>
    </source>
</evidence>
<evidence type="ECO:0000256" key="1">
    <source>
        <dbReference type="ARBA" id="ARBA00005194"/>
    </source>
</evidence>
<evidence type="ECO:0000256" key="2">
    <source>
        <dbReference type="ARBA" id="ARBA00008467"/>
    </source>
</evidence>
<dbReference type="PROSITE" id="PS52004">
    <property type="entry name" value="KS3_2"/>
    <property type="match status" value="1"/>
</dbReference>
<dbReference type="InterPro" id="IPR014030">
    <property type="entry name" value="Ketoacyl_synth_N"/>
</dbReference>
<dbReference type="InterPro" id="IPR020841">
    <property type="entry name" value="PKS_Beta-ketoAc_synthase_dom"/>
</dbReference>
<dbReference type="STRING" id="377629.TERTU_3272"/>
<dbReference type="HOGENOM" id="CLU_000022_69_0_6"/>
<dbReference type="EMBL" id="CP001614">
    <property type="protein sequence ID" value="ACR13516.1"/>
    <property type="molecule type" value="Genomic_DNA"/>
</dbReference>
<evidence type="ECO:0000313" key="7">
    <source>
        <dbReference type="Proteomes" id="UP000009080"/>
    </source>
</evidence>
<dbReference type="SUPFAM" id="SSF53901">
    <property type="entry name" value="Thiolase-like"/>
    <property type="match status" value="2"/>
</dbReference>
<dbReference type="InterPro" id="IPR000794">
    <property type="entry name" value="Beta-ketoacyl_synthase"/>
</dbReference>
<dbReference type="InterPro" id="IPR018201">
    <property type="entry name" value="Ketoacyl_synth_AS"/>
</dbReference>
<dbReference type="GO" id="GO:0004315">
    <property type="term" value="F:3-oxoacyl-[acyl-carrier-protein] synthase activity"/>
    <property type="evidence" value="ECO:0007669"/>
    <property type="project" value="InterPro"/>
</dbReference>
<keyword evidence="3 4" id="KW-0808">Transferase</keyword>
<dbReference type="GO" id="GO:0005829">
    <property type="term" value="C:cytosol"/>
    <property type="evidence" value="ECO:0007669"/>
    <property type="project" value="TreeGrafter"/>
</dbReference>
<dbReference type="RefSeq" id="WP_015819630.1">
    <property type="nucleotide sequence ID" value="NC_012997.1"/>
</dbReference>
<name>C5BQ10_TERTT</name>
<dbReference type="OrthoDB" id="9808669at2"/>
<dbReference type="Pfam" id="PF00109">
    <property type="entry name" value="ketoacyl-synt"/>
    <property type="match status" value="1"/>
</dbReference>
<dbReference type="AlphaFoldDB" id="C5BQ10"/>
<dbReference type="UniPathway" id="UPA00094"/>
<accession>C5BQ10</accession>
<dbReference type="SMART" id="SM00825">
    <property type="entry name" value="PKS_KS"/>
    <property type="match status" value="1"/>
</dbReference>
<dbReference type="eggNOG" id="COG0304">
    <property type="taxonomic scope" value="Bacteria"/>
</dbReference>
<dbReference type="Proteomes" id="UP000009080">
    <property type="component" value="Chromosome"/>
</dbReference>